<protein>
    <submittedName>
        <fullName evidence="2">Uncharacterized protein</fullName>
    </submittedName>
</protein>
<reference evidence="2" key="1">
    <citation type="submission" date="2021-05" db="EMBL/GenBank/DDBJ databases">
        <authorList>
            <person name="Pietrasiak N."/>
            <person name="Ward R."/>
            <person name="Stajich J.E."/>
            <person name="Kurbessoian T."/>
        </authorList>
    </citation>
    <scope>NUCLEOTIDE SEQUENCE</scope>
    <source>
        <strain evidence="2">GSE-NOS-MK-12-04C</strain>
    </source>
</reference>
<dbReference type="AlphaFoldDB" id="A0A951QL24"/>
<name>A0A951QL24_9CYAN</name>
<accession>A0A951QL24</accession>
<proteinExistence type="predicted"/>
<organism evidence="2 3">
    <name type="scientific">Cyanomargarita calcarea GSE-NOS-MK-12-04C</name>
    <dbReference type="NCBI Taxonomy" id="2839659"/>
    <lineage>
        <taxon>Bacteria</taxon>
        <taxon>Bacillati</taxon>
        <taxon>Cyanobacteriota</taxon>
        <taxon>Cyanophyceae</taxon>
        <taxon>Nostocales</taxon>
        <taxon>Cyanomargaritaceae</taxon>
        <taxon>Cyanomargarita</taxon>
    </lineage>
</organism>
<sequence>MKKEDLQASAALIREKYLGKPIGKSNVAIAELYLCGNVAFCAGATARGSRKSPIPVPIPKSAGGQFEPATDSRTQRLMDTDAEYKVLSEIANTLEMFYDLQVEGKLYLYTEFEPCESCNSVLRQFEEKFPNIKIKVFWDYPYPPES</sequence>
<gene>
    <name evidence="2" type="ORF">KME60_05700</name>
</gene>
<dbReference type="EMBL" id="JAHHGZ010000005">
    <property type="protein sequence ID" value="MBW4666937.1"/>
    <property type="molecule type" value="Genomic_DNA"/>
</dbReference>
<feature type="region of interest" description="Disordered" evidence="1">
    <location>
        <begin position="47"/>
        <end position="71"/>
    </location>
</feature>
<evidence type="ECO:0000313" key="2">
    <source>
        <dbReference type="EMBL" id="MBW4666937.1"/>
    </source>
</evidence>
<evidence type="ECO:0000313" key="3">
    <source>
        <dbReference type="Proteomes" id="UP000729701"/>
    </source>
</evidence>
<dbReference type="Pfam" id="PF14424">
    <property type="entry name" value="Toxin-deaminase"/>
    <property type="match status" value="1"/>
</dbReference>
<dbReference type="InterPro" id="IPR032721">
    <property type="entry name" value="Toxin-deaminase"/>
</dbReference>
<comment type="caution">
    <text evidence="2">The sequence shown here is derived from an EMBL/GenBank/DDBJ whole genome shotgun (WGS) entry which is preliminary data.</text>
</comment>
<evidence type="ECO:0000256" key="1">
    <source>
        <dbReference type="SAM" id="MobiDB-lite"/>
    </source>
</evidence>
<dbReference type="Proteomes" id="UP000729701">
    <property type="component" value="Unassembled WGS sequence"/>
</dbReference>
<reference evidence="2" key="2">
    <citation type="journal article" date="2022" name="Microbiol. Resour. Announc.">
        <title>Metagenome Sequencing to Explore Phylogenomics of Terrestrial Cyanobacteria.</title>
        <authorList>
            <person name="Ward R.D."/>
            <person name="Stajich J.E."/>
            <person name="Johansen J.R."/>
            <person name="Huntemann M."/>
            <person name="Clum A."/>
            <person name="Foster B."/>
            <person name="Foster B."/>
            <person name="Roux S."/>
            <person name="Palaniappan K."/>
            <person name="Varghese N."/>
            <person name="Mukherjee S."/>
            <person name="Reddy T.B.K."/>
            <person name="Daum C."/>
            <person name="Copeland A."/>
            <person name="Chen I.A."/>
            <person name="Ivanova N.N."/>
            <person name="Kyrpides N.C."/>
            <person name="Shapiro N."/>
            <person name="Eloe-Fadrosh E.A."/>
            <person name="Pietrasiak N."/>
        </authorList>
    </citation>
    <scope>NUCLEOTIDE SEQUENCE</scope>
    <source>
        <strain evidence="2">GSE-NOS-MK-12-04C</strain>
    </source>
</reference>